<comment type="function">
    <text evidence="3">Catalyzes the stereoinversion of LL-2,6-diaminopimelate (L,L-DAP) to meso-diaminopimelate (meso-DAP), a precursor of L-lysine and an essential component of the bacterial peptidoglycan.</text>
</comment>
<sequence>MKITLERYHGLGNDYLVFDPNKNELKLNKENVEMLCNRNMGLGSDGILEGPFIGEKHMSLKIWNPDGSIAEKSGNGVRIFAKYLKDAGYVQKKNYKLVTDGGLVEITYLNEDGSRLRISMGKMSFWSDEVPVTGERREVINEDMVFGRTLYPVTCVSVGNPHCVIPMREISKPLVCKIGNYSEVARYFPERINTEIMKVIDNNNISIETFERGAGYTMATGTGACAAAGVAYKLGLTGNKVIVHMPGGELQVEIDENWDVYMTGEVFYVAKICLSNEFVEKLRAL</sequence>
<feature type="binding site" evidence="3">
    <location>
        <begin position="74"/>
        <end position="75"/>
    </location>
    <ligand>
        <name>substrate</name>
    </ligand>
</feature>
<feature type="binding site" evidence="3">
    <location>
        <position position="64"/>
    </location>
    <ligand>
        <name>substrate</name>
    </ligand>
</feature>
<dbReference type="InterPro" id="IPR001653">
    <property type="entry name" value="DAP_epimerase_DapF"/>
</dbReference>
<evidence type="ECO:0000313" key="6">
    <source>
        <dbReference type="Proteomes" id="UP000245845"/>
    </source>
</evidence>
<feature type="binding site" evidence="3">
    <location>
        <begin position="221"/>
        <end position="222"/>
    </location>
    <ligand>
        <name>substrate</name>
    </ligand>
</feature>
<feature type="site" description="Could be important to modulate the pK values of the two catalytic cysteine residues" evidence="3">
    <location>
        <position position="211"/>
    </location>
</feature>
<dbReference type="EC" id="5.1.1.7" evidence="3 4"/>
<dbReference type="RefSeq" id="WP_109731139.1">
    <property type="nucleotide sequence ID" value="NZ_BAAACK010000026.1"/>
</dbReference>
<protein>
    <recommendedName>
        <fullName evidence="3 4">Diaminopimelate epimerase</fullName>
        <shortName evidence="3">DAP epimerase</shortName>
        <ecNumber evidence="3 4">5.1.1.7</ecNumber>
    </recommendedName>
    <alternativeName>
        <fullName evidence="3">PLP-independent amino acid racemase</fullName>
    </alternativeName>
</protein>
<comment type="subcellular location">
    <subcellularLocation>
        <location evidence="3">Cytoplasm</location>
    </subcellularLocation>
</comment>
<dbReference type="UniPathway" id="UPA00034">
    <property type="reaction ID" value="UER00025"/>
</dbReference>
<reference evidence="5 6" key="1">
    <citation type="submission" date="2018-05" db="EMBL/GenBank/DDBJ databases">
        <title>The Hungate 1000. A catalogue of reference genomes from the rumen microbiome.</title>
        <authorList>
            <person name="Kelly W."/>
        </authorList>
    </citation>
    <scope>NUCLEOTIDE SEQUENCE [LARGE SCALE GENOMIC DNA]</scope>
    <source>
        <strain evidence="5 6">NLAE-zl-C242</strain>
    </source>
</reference>
<dbReference type="PANTHER" id="PTHR31689">
    <property type="entry name" value="DIAMINOPIMELATE EPIMERASE, CHLOROPLASTIC"/>
    <property type="match status" value="1"/>
</dbReference>
<evidence type="ECO:0000256" key="3">
    <source>
        <dbReference type="HAMAP-Rule" id="MF_00197"/>
    </source>
</evidence>
<dbReference type="Proteomes" id="UP000245845">
    <property type="component" value="Unassembled WGS sequence"/>
</dbReference>
<dbReference type="GO" id="GO:0005829">
    <property type="term" value="C:cytosol"/>
    <property type="evidence" value="ECO:0007669"/>
    <property type="project" value="TreeGrafter"/>
</dbReference>
<organism evidence="5 6">
    <name type="scientific">Faecalicatena orotica</name>
    <dbReference type="NCBI Taxonomy" id="1544"/>
    <lineage>
        <taxon>Bacteria</taxon>
        <taxon>Bacillati</taxon>
        <taxon>Bacillota</taxon>
        <taxon>Clostridia</taxon>
        <taxon>Lachnospirales</taxon>
        <taxon>Lachnospiraceae</taxon>
        <taxon>Faecalicatena</taxon>
    </lineage>
</organism>
<dbReference type="SUPFAM" id="SSF54506">
    <property type="entry name" value="Diaminopimelate epimerase-like"/>
    <property type="match status" value="2"/>
</dbReference>
<accession>A0A2Y9CA05</accession>
<evidence type="ECO:0000313" key="5">
    <source>
        <dbReference type="EMBL" id="PWJ29276.1"/>
    </source>
</evidence>
<dbReference type="GO" id="GO:0008837">
    <property type="term" value="F:diaminopimelate epimerase activity"/>
    <property type="evidence" value="ECO:0007669"/>
    <property type="project" value="UniProtKB-UniRule"/>
</dbReference>
<feature type="site" description="Could be important to modulate the pK values of the two catalytic cysteine residues" evidence="3">
    <location>
        <position position="162"/>
    </location>
</feature>
<comment type="subunit">
    <text evidence="3">Homodimer.</text>
</comment>
<dbReference type="AlphaFoldDB" id="A0A2Y9CA05"/>
<comment type="caution">
    <text evidence="3">Lacks conserved residue(s) required for the propagation of feature annotation.</text>
</comment>
<dbReference type="NCBIfam" id="TIGR00652">
    <property type="entry name" value="DapF"/>
    <property type="match status" value="1"/>
</dbReference>
<dbReference type="PANTHER" id="PTHR31689:SF0">
    <property type="entry name" value="DIAMINOPIMELATE EPIMERASE"/>
    <property type="match status" value="1"/>
</dbReference>
<evidence type="ECO:0000256" key="4">
    <source>
        <dbReference type="NCBIfam" id="TIGR00652"/>
    </source>
</evidence>
<comment type="caution">
    <text evidence="5">The sequence shown here is derived from an EMBL/GenBank/DDBJ whole genome shotgun (WGS) entry which is preliminary data.</text>
</comment>
<feature type="binding site" evidence="3">
    <location>
        <position position="160"/>
    </location>
    <ligand>
        <name>substrate</name>
    </ligand>
</feature>
<dbReference type="Gene3D" id="3.10.310.10">
    <property type="entry name" value="Diaminopimelate Epimerase, Chain A, domain 1"/>
    <property type="match status" value="2"/>
</dbReference>
<feature type="binding site" evidence="3">
    <location>
        <begin position="211"/>
        <end position="212"/>
    </location>
    <ligand>
        <name>substrate</name>
    </ligand>
</feature>
<name>A0A2Y9CA05_9FIRM</name>
<keyword evidence="2 3" id="KW-0413">Isomerase</keyword>
<proteinExistence type="inferred from homology"/>
<gene>
    <name evidence="3" type="primary">dapF</name>
    <name evidence="5" type="ORF">A8806_10611</name>
</gene>
<keyword evidence="3" id="KW-0457">Lysine biosynthesis</keyword>
<dbReference type="EMBL" id="QGDL01000006">
    <property type="protein sequence ID" value="PWJ29276.1"/>
    <property type="molecule type" value="Genomic_DNA"/>
</dbReference>
<evidence type="ECO:0000256" key="2">
    <source>
        <dbReference type="ARBA" id="ARBA00023235"/>
    </source>
</evidence>
<keyword evidence="3" id="KW-0963">Cytoplasm</keyword>
<comment type="pathway">
    <text evidence="3">Amino-acid biosynthesis; L-lysine biosynthesis via DAP pathway; DL-2,6-diaminopimelate from LL-2,6-diaminopimelate: step 1/1.</text>
</comment>
<feature type="binding site" evidence="3">
    <location>
        <position position="13"/>
    </location>
    <ligand>
        <name>substrate</name>
    </ligand>
</feature>
<comment type="catalytic activity">
    <reaction evidence="3">
        <text>(2S,6S)-2,6-diaminopimelate = meso-2,6-diaminopimelate</text>
        <dbReference type="Rhea" id="RHEA:15393"/>
        <dbReference type="ChEBI" id="CHEBI:57609"/>
        <dbReference type="ChEBI" id="CHEBI:57791"/>
        <dbReference type="EC" id="5.1.1.7"/>
    </reaction>
</comment>
<comment type="similarity">
    <text evidence="1 3">Belongs to the diaminopimelate epimerase family.</text>
</comment>
<dbReference type="OrthoDB" id="9805408at2"/>
<dbReference type="HAMAP" id="MF_00197">
    <property type="entry name" value="DAP_epimerase"/>
    <property type="match status" value="1"/>
</dbReference>
<keyword evidence="3" id="KW-0028">Amino-acid biosynthesis</keyword>
<evidence type="ECO:0000256" key="1">
    <source>
        <dbReference type="ARBA" id="ARBA00010219"/>
    </source>
</evidence>
<feature type="binding site" evidence="3">
    <location>
        <position position="193"/>
    </location>
    <ligand>
        <name>substrate</name>
    </ligand>
</feature>
<dbReference type="Pfam" id="PF01678">
    <property type="entry name" value="DAP_epimerase"/>
    <property type="match status" value="2"/>
</dbReference>
<dbReference type="GO" id="GO:0009089">
    <property type="term" value="P:lysine biosynthetic process via diaminopimelate"/>
    <property type="evidence" value="ECO:0007669"/>
    <property type="project" value="UniProtKB-UniRule"/>
</dbReference>
<keyword evidence="6" id="KW-1185">Reference proteome</keyword>